<keyword evidence="1" id="KW-0255">Endonuclease</keyword>
<protein>
    <submittedName>
        <fullName evidence="1">Restriction endonuclease EcoRI</fullName>
        <ecNumber evidence="1">2.1.1.72</ecNumber>
    </submittedName>
</protein>
<dbReference type="EMBL" id="JGYU01000005">
    <property type="protein sequence ID" value="KFI57386.1"/>
    <property type="molecule type" value="Genomic_DNA"/>
</dbReference>
<keyword evidence="1" id="KW-0489">Methyltransferase</keyword>
<keyword evidence="1" id="KW-0808">Transferase</keyword>
<sequence length="265" mass="30767">MDENTGRHRRAYKAVVNVFRDTTGDGGLDMDDIRNLLDSGENELTELHGDGTYGACDFRSKECLELLDEADIVVTNPPFSLFREYVATLVEHGKKFVIMGNINAITYKEIFPLIRDGRLWPGFSFNKAMEFAMPEEYESKTGERDKYGRKISKVPAIAWYTNLDIDKRHEDLILYRRYADDPSKYPHYDNYDAIEVSKVKDIPEDYWGVMGVPITFMDKYNPEQFELVGCSYNYGRPKEWPEDTDMAPTVGGKNLYKRLFIRRRA</sequence>
<evidence type="ECO:0000313" key="1">
    <source>
        <dbReference type="EMBL" id="KFI57386.1"/>
    </source>
</evidence>
<name>A0A087AF36_9BIFI</name>
<dbReference type="EC" id="2.1.1.72" evidence="1"/>
<proteinExistence type="predicted"/>
<comment type="caution">
    <text evidence="1">The sequence shown here is derived from an EMBL/GenBank/DDBJ whole genome shotgun (WGS) entry which is preliminary data.</text>
</comment>
<dbReference type="Pfam" id="PF13651">
    <property type="entry name" value="EcoRI_methylase"/>
    <property type="match status" value="1"/>
</dbReference>
<gene>
    <name evidence="1" type="ORF">BCHO_0805</name>
</gene>
<dbReference type="Proteomes" id="UP000028995">
    <property type="component" value="Unassembled WGS sequence"/>
</dbReference>
<dbReference type="PROSITE" id="PS00092">
    <property type="entry name" value="N6_MTASE"/>
    <property type="match status" value="1"/>
</dbReference>
<dbReference type="GO" id="GO:0003676">
    <property type="term" value="F:nucleic acid binding"/>
    <property type="evidence" value="ECO:0007669"/>
    <property type="project" value="InterPro"/>
</dbReference>
<accession>A0A087AF36</accession>
<keyword evidence="1" id="KW-0378">Hydrolase</keyword>
<dbReference type="GO" id="GO:0032259">
    <property type="term" value="P:methylation"/>
    <property type="evidence" value="ECO:0007669"/>
    <property type="project" value="UniProtKB-KW"/>
</dbReference>
<evidence type="ECO:0000313" key="2">
    <source>
        <dbReference type="Proteomes" id="UP000028995"/>
    </source>
</evidence>
<keyword evidence="1" id="KW-0540">Nuclease</keyword>
<dbReference type="AlphaFoldDB" id="A0A087AF36"/>
<dbReference type="eggNOG" id="ENOG502Z7VI">
    <property type="taxonomic scope" value="Bacteria"/>
</dbReference>
<dbReference type="GO" id="GO:0004519">
    <property type="term" value="F:endonuclease activity"/>
    <property type="evidence" value="ECO:0007669"/>
    <property type="project" value="UniProtKB-KW"/>
</dbReference>
<dbReference type="InterPro" id="IPR002052">
    <property type="entry name" value="DNA_methylase_N6_adenine_CS"/>
</dbReference>
<reference evidence="1 2" key="1">
    <citation type="submission" date="2014-03" db="EMBL/GenBank/DDBJ databases">
        <title>Genomics of Bifidobacteria.</title>
        <authorList>
            <person name="Ventura M."/>
            <person name="Milani C."/>
            <person name="Lugli G.A."/>
        </authorList>
    </citation>
    <scope>NUCLEOTIDE SEQUENCE [LARGE SCALE GENOMIC DNA]</scope>
    <source>
        <strain evidence="1 2">LMG 10510</strain>
    </source>
</reference>
<keyword evidence="2" id="KW-1185">Reference proteome</keyword>
<dbReference type="STRING" id="35760.BCHO_0805"/>
<organism evidence="1 2">
    <name type="scientific">Bifidobacterium choerinum</name>
    <dbReference type="NCBI Taxonomy" id="35760"/>
    <lineage>
        <taxon>Bacteria</taxon>
        <taxon>Bacillati</taxon>
        <taxon>Actinomycetota</taxon>
        <taxon>Actinomycetes</taxon>
        <taxon>Bifidobacteriales</taxon>
        <taxon>Bifidobacteriaceae</taxon>
        <taxon>Bifidobacterium</taxon>
    </lineage>
</organism>
<dbReference type="InterPro" id="IPR025247">
    <property type="entry name" value="EcoRI-like_methylase"/>
</dbReference>
<dbReference type="GO" id="GO:0009007">
    <property type="term" value="F:site-specific DNA-methyltransferase (adenine-specific) activity"/>
    <property type="evidence" value="ECO:0007669"/>
    <property type="project" value="UniProtKB-EC"/>
</dbReference>